<accession>A0A800N9K7</accession>
<gene>
    <name evidence="1" type="ORF">KIS1582_3548</name>
</gene>
<evidence type="ECO:0000313" key="1">
    <source>
        <dbReference type="EMBL" id="KAF0822654.1"/>
    </source>
</evidence>
<dbReference type="AlphaFoldDB" id="A0A800N9K7"/>
<name>A0A800N9K7_CYTFI</name>
<sequence length="44" mass="5279">MLAYQNPFCYTFIRKINNYGIVYTFLNKKERKTGRGITGYLLRL</sequence>
<evidence type="ECO:0000313" key="2">
    <source>
        <dbReference type="Proteomes" id="UP000465778"/>
    </source>
</evidence>
<dbReference type="Proteomes" id="UP000465778">
    <property type="component" value="Unassembled WGS sequence"/>
</dbReference>
<dbReference type="EMBL" id="VDEM01000050">
    <property type="protein sequence ID" value="KAF0822654.1"/>
    <property type="molecule type" value="Genomic_DNA"/>
</dbReference>
<protein>
    <submittedName>
        <fullName evidence="1">Uncharacterized protein</fullName>
    </submittedName>
</protein>
<reference evidence="1 2" key="1">
    <citation type="journal article" date="2020" name="G3 (Bethesda)">
        <title>Whole Genome Sequencing and Comparative Genomics of Two Nematicidal Bacillus Strains Reveals a Wide Range of Possible Virulence Factors.</title>
        <authorList>
            <person name="Susic N."/>
            <person name="Janezic S."/>
            <person name="Rupnik M."/>
            <person name="Geric Stare B."/>
        </authorList>
    </citation>
    <scope>NUCLEOTIDE SEQUENCE [LARGE SCALE GENOMIC DNA]</scope>
    <source>
        <strain evidence="1 2">I-1582</strain>
    </source>
</reference>
<comment type="caution">
    <text evidence="1">The sequence shown here is derived from an EMBL/GenBank/DDBJ whole genome shotgun (WGS) entry which is preliminary data.</text>
</comment>
<organism evidence="1 2">
    <name type="scientific">Cytobacillus firmus</name>
    <name type="common">Bacillus firmus</name>
    <dbReference type="NCBI Taxonomy" id="1399"/>
    <lineage>
        <taxon>Bacteria</taxon>
        <taxon>Bacillati</taxon>
        <taxon>Bacillota</taxon>
        <taxon>Bacilli</taxon>
        <taxon>Bacillales</taxon>
        <taxon>Bacillaceae</taxon>
        <taxon>Cytobacillus</taxon>
    </lineage>
</organism>
<proteinExistence type="predicted"/>